<proteinExistence type="predicted"/>
<sequence length="55" mass="6278">VSSFSRCESIFVPCELFCRLLYALLHKILALCFFRRISSGSAPQILSTTISQHTW</sequence>
<reference evidence="1" key="5">
    <citation type="journal article" date="2021" name="G3 (Bethesda)">
        <title>Aegilops tauschii genome assembly Aet v5.0 features greater sequence contiguity and improved annotation.</title>
        <authorList>
            <person name="Wang L."/>
            <person name="Zhu T."/>
            <person name="Rodriguez J.C."/>
            <person name="Deal K.R."/>
            <person name="Dubcovsky J."/>
            <person name="McGuire P.E."/>
            <person name="Lux T."/>
            <person name="Spannagl M."/>
            <person name="Mayer K.F.X."/>
            <person name="Baldrich P."/>
            <person name="Meyers B.C."/>
            <person name="Huo N."/>
            <person name="Gu Y.Q."/>
            <person name="Zhou H."/>
            <person name="Devos K.M."/>
            <person name="Bennetzen J.L."/>
            <person name="Unver T."/>
            <person name="Budak H."/>
            <person name="Gulick P.J."/>
            <person name="Galiba G."/>
            <person name="Kalapos B."/>
            <person name="Nelson D.R."/>
            <person name="Li P."/>
            <person name="You F.M."/>
            <person name="Luo M.C."/>
            <person name="Dvorak J."/>
        </authorList>
    </citation>
    <scope>NUCLEOTIDE SEQUENCE [LARGE SCALE GENOMIC DNA]</scope>
    <source>
        <strain evidence="1">cv. AL8/78</strain>
    </source>
</reference>
<dbReference type="AlphaFoldDB" id="A0A453RHG2"/>
<reference evidence="2" key="1">
    <citation type="journal article" date="2014" name="Science">
        <title>Ancient hybridizations among the ancestral genomes of bread wheat.</title>
        <authorList>
            <consortium name="International Wheat Genome Sequencing Consortium,"/>
            <person name="Marcussen T."/>
            <person name="Sandve S.R."/>
            <person name="Heier L."/>
            <person name="Spannagl M."/>
            <person name="Pfeifer M."/>
            <person name="Jakobsen K.S."/>
            <person name="Wulff B.B."/>
            <person name="Steuernagel B."/>
            <person name="Mayer K.F."/>
            <person name="Olsen O.A."/>
        </authorList>
    </citation>
    <scope>NUCLEOTIDE SEQUENCE [LARGE SCALE GENOMIC DNA]</scope>
    <source>
        <strain evidence="2">cv. AL8/78</strain>
    </source>
</reference>
<evidence type="ECO:0000313" key="1">
    <source>
        <dbReference type="EnsemblPlants" id="AET7Gv20582900.8"/>
    </source>
</evidence>
<organism evidence="1 2">
    <name type="scientific">Aegilops tauschii subsp. strangulata</name>
    <name type="common">Goatgrass</name>
    <dbReference type="NCBI Taxonomy" id="200361"/>
    <lineage>
        <taxon>Eukaryota</taxon>
        <taxon>Viridiplantae</taxon>
        <taxon>Streptophyta</taxon>
        <taxon>Embryophyta</taxon>
        <taxon>Tracheophyta</taxon>
        <taxon>Spermatophyta</taxon>
        <taxon>Magnoliopsida</taxon>
        <taxon>Liliopsida</taxon>
        <taxon>Poales</taxon>
        <taxon>Poaceae</taxon>
        <taxon>BOP clade</taxon>
        <taxon>Pooideae</taxon>
        <taxon>Triticodae</taxon>
        <taxon>Triticeae</taxon>
        <taxon>Triticinae</taxon>
        <taxon>Aegilops</taxon>
    </lineage>
</organism>
<dbReference type="Proteomes" id="UP000015105">
    <property type="component" value="Chromosome 7D"/>
</dbReference>
<accession>A0A453RHG2</accession>
<reference evidence="1" key="4">
    <citation type="submission" date="2019-03" db="UniProtKB">
        <authorList>
            <consortium name="EnsemblPlants"/>
        </authorList>
    </citation>
    <scope>IDENTIFICATION</scope>
</reference>
<name>A0A453RHG2_AEGTS</name>
<evidence type="ECO:0000313" key="2">
    <source>
        <dbReference type="Proteomes" id="UP000015105"/>
    </source>
</evidence>
<dbReference type="Gramene" id="AET7Gv20582900.8">
    <property type="protein sequence ID" value="AET7Gv20582900.8"/>
    <property type="gene ID" value="AET7Gv20582900"/>
</dbReference>
<reference evidence="2" key="2">
    <citation type="journal article" date="2017" name="Nat. Plants">
        <title>The Aegilops tauschii genome reveals multiple impacts of transposons.</title>
        <authorList>
            <person name="Zhao G."/>
            <person name="Zou C."/>
            <person name="Li K."/>
            <person name="Wang K."/>
            <person name="Li T."/>
            <person name="Gao L."/>
            <person name="Zhang X."/>
            <person name="Wang H."/>
            <person name="Yang Z."/>
            <person name="Liu X."/>
            <person name="Jiang W."/>
            <person name="Mao L."/>
            <person name="Kong X."/>
            <person name="Jiao Y."/>
            <person name="Jia J."/>
        </authorList>
    </citation>
    <scope>NUCLEOTIDE SEQUENCE [LARGE SCALE GENOMIC DNA]</scope>
    <source>
        <strain evidence="2">cv. AL8/78</strain>
    </source>
</reference>
<reference evidence="1" key="3">
    <citation type="journal article" date="2017" name="Nature">
        <title>Genome sequence of the progenitor of the wheat D genome Aegilops tauschii.</title>
        <authorList>
            <person name="Luo M.C."/>
            <person name="Gu Y.Q."/>
            <person name="Puiu D."/>
            <person name="Wang H."/>
            <person name="Twardziok S.O."/>
            <person name="Deal K.R."/>
            <person name="Huo N."/>
            <person name="Zhu T."/>
            <person name="Wang L."/>
            <person name="Wang Y."/>
            <person name="McGuire P.E."/>
            <person name="Liu S."/>
            <person name="Long H."/>
            <person name="Ramasamy R.K."/>
            <person name="Rodriguez J.C."/>
            <person name="Van S.L."/>
            <person name="Yuan L."/>
            <person name="Wang Z."/>
            <person name="Xia Z."/>
            <person name="Xiao L."/>
            <person name="Anderson O.D."/>
            <person name="Ouyang S."/>
            <person name="Liang Y."/>
            <person name="Zimin A.V."/>
            <person name="Pertea G."/>
            <person name="Qi P."/>
            <person name="Bennetzen J.L."/>
            <person name="Dai X."/>
            <person name="Dawson M.W."/>
            <person name="Muller H.G."/>
            <person name="Kugler K."/>
            <person name="Rivarola-Duarte L."/>
            <person name="Spannagl M."/>
            <person name="Mayer K.F.X."/>
            <person name="Lu F.H."/>
            <person name="Bevan M.W."/>
            <person name="Leroy P."/>
            <person name="Li P."/>
            <person name="You F.M."/>
            <person name="Sun Q."/>
            <person name="Liu Z."/>
            <person name="Lyons E."/>
            <person name="Wicker T."/>
            <person name="Salzberg S.L."/>
            <person name="Devos K.M."/>
            <person name="Dvorak J."/>
        </authorList>
    </citation>
    <scope>NUCLEOTIDE SEQUENCE [LARGE SCALE GENOMIC DNA]</scope>
    <source>
        <strain evidence="1">cv. AL8/78</strain>
    </source>
</reference>
<keyword evidence="2" id="KW-1185">Reference proteome</keyword>
<protein>
    <submittedName>
        <fullName evidence="1">Uncharacterized protein</fullName>
    </submittedName>
</protein>
<dbReference type="EnsemblPlants" id="AET7Gv20582900.8">
    <property type="protein sequence ID" value="AET7Gv20582900.8"/>
    <property type="gene ID" value="AET7Gv20582900"/>
</dbReference>